<reference evidence="3" key="1">
    <citation type="submission" date="2020-05" db="EMBL/GenBank/DDBJ databases">
        <authorList>
            <person name="Chiriac C."/>
            <person name="Salcher M."/>
            <person name="Ghai R."/>
            <person name="Kavagutti S V."/>
        </authorList>
    </citation>
    <scope>NUCLEOTIDE SEQUENCE</scope>
</reference>
<dbReference type="Pfam" id="PF00041">
    <property type="entry name" value="fn3"/>
    <property type="match status" value="1"/>
</dbReference>
<feature type="domain" description="Fibronectin type-III" evidence="2">
    <location>
        <begin position="48"/>
        <end position="140"/>
    </location>
</feature>
<gene>
    <name evidence="3" type="ORF">UFOPK2809_00635</name>
</gene>
<dbReference type="PANTHER" id="PTHR14340:SF9">
    <property type="entry name" value="FIBRONECTIN TYPE-III DOMAIN-CONTAINING PROTEIN"/>
    <property type="match status" value="1"/>
</dbReference>
<organism evidence="3">
    <name type="scientific">freshwater metagenome</name>
    <dbReference type="NCBI Taxonomy" id="449393"/>
    <lineage>
        <taxon>unclassified sequences</taxon>
        <taxon>metagenomes</taxon>
        <taxon>ecological metagenomes</taxon>
    </lineage>
</organism>
<dbReference type="PROSITE" id="PS50853">
    <property type="entry name" value="FN3"/>
    <property type="match status" value="1"/>
</dbReference>
<keyword evidence="1" id="KW-0393">Immunoglobulin domain</keyword>
<name>A0A6J6TGQ3_9ZZZZ</name>
<dbReference type="InterPro" id="IPR003961">
    <property type="entry name" value="FN3_dom"/>
</dbReference>
<evidence type="ECO:0000313" key="3">
    <source>
        <dbReference type="EMBL" id="CAB4745994.1"/>
    </source>
</evidence>
<protein>
    <submittedName>
        <fullName evidence="3">Unannotated protein</fullName>
    </submittedName>
</protein>
<dbReference type="InterPro" id="IPR036116">
    <property type="entry name" value="FN3_sf"/>
</dbReference>
<dbReference type="AlphaFoldDB" id="A0A6J6TGQ3"/>
<dbReference type="CDD" id="cd00063">
    <property type="entry name" value="FN3"/>
    <property type="match status" value="1"/>
</dbReference>
<dbReference type="PANTHER" id="PTHR14340">
    <property type="entry name" value="MICROFIBRIL-ASSOCIATED GLYCOPROTEIN 3"/>
    <property type="match status" value="1"/>
</dbReference>
<dbReference type="InterPro" id="IPR013783">
    <property type="entry name" value="Ig-like_fold"/>
</dbReference>
<sequence length="243" mass="24946">MNWTPTANGSFTVTTYASQQLLGGANTVGRASQKVSIAAAKPSGAPSKPQSLKVTGVSTNTVSLNWNAPSSSGGSAVSGYIVKWAGPTSGQITVQATNANVGSLSAGSTYTFSVSAANALGWSDWVSVTQNTANAPTPAPVQQQVLVGPMWTGGGPKVVSGMWKTFNNTQNLDTNAGHEARLSAINKSSSVNSVSFRYNGDAAQIRAVLKPGAKSGTFTLQEYAPAVPGFTAMSMTRVIKVVK</sequence>
<dbReference type="EMBL" id="CAEZZA010000069">
    <property type="protein sequence ID" value="CAB4745994.1"/>
    <property type="molecule type" value="Genomic_DNA"/>
</dbReference>
<proteinExistence type="predicted"/>
<dbReference type="PRINTS" id="PR00014">
    <property type="entry name" value="FNTYPEIII"/>
</dbReference>
<evidence type="ECO:0000256" key="1">
    <source>
        <dbReference type="ARBA" id="ARBA00023319"/>
    </source>
</evidence>
<accession>A0A6J6TGQ3</accession>
<dbReference type="Gene3D" id="2.60.40.10">
    <property type="entry name" value="Immunoglobulins"/>
    <property type="match status" value="1"/>
</dbReference>
<evidence type="ECO:0000259" key="2">
    <source>
        <dbReference type="PROSITE" id="PS50853"/>
    </source>
</evidence>
<dbReference type="SUPFAM" id="SSF49265">
    <property type="entry name" value="Fibronectin type III"/>
    <property type="match status" value="1"/>
</dbReference>
<dbReference type="SMART" id="SM00060">
    <property type="entry name" value="FN3"/>
    <property type="match status" value="1"/>
</dbReference>